<feature type="transmembrane region" description="Helical" evidence="4">
    <location>
        <begin position="67"/>
        <end position="86"/>
    </location>
</feature>
<dbReference type="GO" id="GO:0004673">
    <property type="term" value="F:protein histidine kinase activity"/>
    <property type="evidence" value="ECO:0007669"/>
    <property type="project" value="UniProtKB-EC"/>
</dbReference>
<keyword evidence="6" id="KW-0418">Kinase</keyword>
<proteinExistence type="predicted"/>
<feature type="transmembrane region" description="Helical" evidence="4">
    <location>
        <begin position="131"/>
        <end position="148"/>
    </location>
</feature>
<dbReference type="Gene3D" id="3.30.565.10">
    <property type="entry name" value="Histidine kinase-like ATPase, C-terminal domain"/>
    <property type="match status" value="1"/>
</dbReference>
<accession>A0ABX2JE96</accession>
<feature type="transmembrane region" description="Helical" evidence="4">
    <location>
        <begin position="191"/>
        <end position="209"/>
    </location>
</feature>
<evidence type="ECO:0000256" key="1">
    <source>
        <dbReference type="ARBA" id="ARBA00000085"/>
    </source>
</evidence>
<evidence type="ECO:0000313" key="7">
    <source>
        <dbReference type="Proteomes" id="UP000621447"/>
    </source>
</evidence>
<keyword evidence="4" id="KW-1133">Transmembrane helix</keyword>
<dbReference type="SUPFAM" id="SSF55874">
    <property type="entry name" value="ATPase domain of HSP90 chaperone/DNA topoisomerase II/histidine kinase"/>
    <property type="match status" value="1"/>
</dbReference>
<evidence type="ECO:0000256" key="3">
    <source>
        <dbReference type="ARBA" id="ARBA00022553"/>
    </source>
</evidence>
<protein>
    <recommendedName>
        <fullName evidence="2">histidine kinase</fullName>
        <ecNumber evidence="2">2.7.13.3</ecNumber>
    </recommendedName>
</protein>
<dbReference type="PROSITE" id="PS50109">
    <property type="entry name" value="HIS_KIN"/>
    <property type="match status" value="1"/>
</dbReference>
<comment type="catalytic activity">
    <reaction evidence="1">
        <text>ATP + protein L-histidine = ADP + protein N-phospho-L-histidine.</text>
        <dbReference type="EC" id="2.7.13.3"/>
    </reaction>
</comment>
<dbReference type="PRINTS" id="PR00344">
    <property type="entry name" value="BCTRLSENSOR"/>
</dbReference>
<dbReference type="EMBL" id="JABULH010000001">
    <property type="protein sequence ID" value="NTS63889.1"/>
    <property type="molecule type" value="Genomic_DNA"/>
</dbReference>
<dbReference type="RefSeq" id="WP_174191979.1">
    <property type="nucleotide sequence ID" value="NZ_JABULH010000001.1"/>
</dbReference>
<dbReference type="InterPro" id="IPR029016">
    <property type="entry name" value="GAF-like_dom_sf"/>
</dbReference>
<organism evidence="6 7">
    <name type="scientific">Sphingomonas hominis</name>
    <dbReference type="NCBI Taxonomy" id="2741495"/>
    <lineage>
        <taxon>Bacteria</taxon>
        <taxon>Pseudomonadati</taxon>
        <taxon>Pseudomonadota</taxon>
        <taxon>Alphaproteobacteria</taxon>
        <taxon>Sphingomonadales</taxon>
        <taxon>Sphingomonadaceae</taxon>
        <taxon>Sphingomonas</taxon>
    </lineage>
</organism>
<reference evidence="6 7" key="1">
    <citation type="submission" date="2020-06" db="EMBL/GenBank/DDBJ databases">
        <title>Sphingomonas hominis sp. nov., a member of the Sphingomonas, isolated from the hair of a 22-year-old girl.</title>
        <authorList>
            <person name="Zhang D.-F."/>
            <person name="Cui X.-W."/>
        </authorList>
    </citation>
    <scope>NUCLEOTIDE SEQUENCE [LARGE SCALE GENOMIC DNA]</scope>
    <source>
        <strain evidence="6 7">HHU CXW</strain>
    </source>
</reference>
<dbReference type="SMART" id="SM00387">
    <property type="entry name" value="HATPase_c"/>
    <property type="match status" value="1"/>
</dbReference>
<dbReference type="Pfam" id="PF02518">
    <property type="entry name" value="HATPase_c"/>
    <property type="match status" value="1"/>
</dbReference>
<feature type="transmembrane region" description="Helical" evidence="4">
    <location>
        <begin position="93"/>
        <end position="111"/>
    </location>
</feature>
<dbReference type="SUPFAM" id="SSF55781">
    <property type="entry name" value="GAF domain-like"/>
    <property type="match status" value="1"/>
</dbReference>
<sequence>MTGAAFVIWLHGLAALLFCSAALVEARRPVRFAPRWLLLLALALSALWALGVAGIGDAEVPVRVTQAARNLAWIAVLFALAAGQGGNSGYRNGAYLATASCMVLAAAVSVLQPTLATGVQRAAAETTWRGLRLLSTTAALVLLHRHVADARDRMNGARQMLVAAIGIMWGSDLIVLALAHAASGWSEDLTILRGCATVLVAGSALVAVHRRADRSLRMSRGAAAQAILLIAGLLYVIAATAATGLLGRVGGEHARVVQAAFVFGTGAAVLTIVTTPWLRAWTKVMVAKHLFSHRYDYRAEWMRFTDTLGISGDDAPPLPHRIVQAVADLTASPAGLLLYATGEAMIAGPAWRWDEAPAAAAPAALDRYLRRTGRIVDIDACRIGEAPPEEIAALPAWLLAHDDAWAVVPLLRADTLVGAIVLARPPVTRALDWEDFDLLGAAGRQAASYLAEERAHAALADARRFDEFNRRFAFIMHDLKNLVSQTALVARNAERHADNPAFRADMIATLQDTSQRMTALLARLAQQGRATREEVQSVDLLQVALRLAAARRAQHAVEVSGPSLFALADRQALETMLGHLIQNAIEASAPTVPVRLRVVADASHAVIEVDDRGSGMSPAFLRDDLFRPFVSGKPAGFGLGAYEARQIAEQMGGSITVTSREGEGTCFRVALPIAPALEQAA</sequence>
<dbReference type="InterPro" id="IPR003594">
    <property type="entry name" value="HATPase_dom"/>
</dbReference>
<keyword evidence="3" id="KW-0597">Phosphoprotein</keyword>
<feature type="transmembrane region" description="Helical" evidence="4">
    <location>
        <begin position="160"/>
        <end position="179"/>
    </location>
</feature>
<dbReference type="PANTHER" id="PTHR43547">
    <property type="entry name" value="TWO-COMPONENT HISTIDINE KINASE"/>
    <property type="match status" value="1"/>
</dbReference>
<keyword evidence="6" id="KW-0808">Transferase</keyword>
<dbReference type="Proteomes" id="UP000621447">
    <property type="component" value="Unassembled WGS sequence"/>
</dbReference>
<dbReference type="NCBIfam" id="TIGR02916">
    <property type="entry name" value="PEP_his_kin"/>
    <property type="match status" value="1"/>
</dbReference>
<evidence type="ECO:0000256" key="4">
    <source>
        <dbReference type="SAM" id="Phobius"/>
    </source>
</evidence>
<dbReference type="InterPro" id="IPR005467">
    <property type="entry name" value="His_kinase_dom"/>
</dbReference>
<dbReference type="InterPro" id="IPR004358">
    <property type="entry name" value="Sig_transdc_His_kin-like_C"/>
</dbReference>
<evidence type="ECO:0000259" key="5">
    <source>
        <dbReference type="PROSITE" id="PS50109"/>
    </source>
</evidence>
<keyword evidence="7" id="KW-1185">Reference proteome</keyword>
<dbReference type="InterPro" id="IPR014265">
    <property type="entry name" value="XrtA/PrsK"/>
</dbReference>
<keyword evidence="4" id="KW-0812">Transmembrane</keyword>
<gene>
    <name evidence="6" type="primary">prsK</name>
    <name evidence="6" type="ORF">HRV97_01775</name>
</gene>
<comment type="caution">
    <text evidence="6">The sequence shown here is derived from an EMBL/GenBank/DDBJ whole genome shotgun (WGS) entry which is preliminary data.</text>
</comment>
<dbReference type="PANTHER" id="PTHR43547:SF2">
    <property type="entry name" value="HYBRID SIGNAL TRANSDUCTION HISTIDINE KINASE C"/>
    <property type="match status" value="1"/>
</dbReference>
<dbReference type="CDD" id="cd00075">
    <property type="entry name" value="HATPase"/>
    <property type="match status" value="1"/>
</dbReference>
<feature type="transmembrane region" description="Helical" evidence="4">
    <location>
        <begin position="221"/>
        <end position="247"/>
    </location>
</feature>
<keyword evidence="4" id="KW-0472">Membrane</keyword>
<evidence type="ECO:0000313" key="6">
    <source>
        <dbReference type="EMBL" id="NTS63889.1"/>
    </source>
</evidence>
<dbReference type="EC" id="2.7.13.3" evidence="2"/>
<name>A0ABX2JE96_9SPHN</name>
<feature type="transmembrane region" description="Helical" evidence="4">
    <location>
        <begin position="36"/>
        <end position="55"/>
    </location>
</feature>
<feature type="domain" description="Histidine kinase" evidence="5">
    <location>
        <begin position="474"/>
        <end position="675"/>
    </location>
</feature>
<evidence type="ECO:0000256" key="2">
    <source>
        <dbReference type="ARBA" id="ARBA00012438"/>
    </source>
</evidence>
<dbReference type="Gene3D" id="3.30.450.40">
    <property type="match status" value="1"/>
</dbReference>
<feature type="transmembrane region" description="Helical" evidence="4">
    <location>
        <begin position="259"/>
        <end position="278"/>
    </location>
</feature>
<dbReference type="InterPro" id="IPR036890">
    <property type="entry name" value="HATPase_C_sf"/>
</dbReference>
<feature type="transmembrane region" description="Helical" evidence="4">
    <location>
        <begin position="6"/>
        <end position="24"/>
    </location>
</feature>